<feature type="compositionally biased region" description="Acidic residues" evidence="1">
    <location>
        <begin position="52"/>
        <end position="66"/>
    </location>
</feature>
<evidence type="ECO:0000256" key="1">
    <source>
        <dbReference type="SAM" id="MobiDB-lite"/>
    </source>
</evidence>
<reference evidence="2 3" key="1">
    <citation type="journal article" date="2011" name="PLoS Genet.">
        <title>Comparative genomic analysis of human fungal pathogens causing paracoccidioidomycosis.</title>
        <authorList>
            <person name="Desjardins C.A."/>
            <person name="Champion M.D."/>
            <person name="Holder J.W."/>
            <person name="Muszewska A."/>
            <person name="Goldberg J."/>
            <person name="Bailao A.M."/>
            <person name="Brigido M.M."/>
            <person name="Ferreira M.E."/>
            <person name="Garcia A.M."/>
            <person name="Grynberg M."/>
            <person name="Gujja S."/>
            <person name="Heiman D.I."/>
            <person name="Henn M.R."/>
            <person name="Kodira C.D."/>
            <person name="Leon-Narvaez H."/>
            <person name="Longo L.V."/>
            <person name="Ma L.J."/>
            <person name="Malavazi I."/>
            <person name="Matsuo A.L."/>
            <person name="Morais F.V."/>
            <person name="Pereira M."/>
            <person name="Rodriguez-Brito S."/>
            <person name="Sakthikumar S."/>
            <person name="Salem-Izacc S.M."/>
            <person name="Sykes S.M."/>
            <person name="Teixeira M.M."/>
            <person name="Vallejo M.C."/>
            <person name="Walter M.E."/>
            <person name="Yandava C."/>
            <person name="Young S."/>
            <person name="Zeng Q."/>
            <person name="Zucker J."/>
            <person name="Felipe M.S."/>
            <person name="Goldman G.H."/>
            <person name="Haas B.J."/>
            <person name="McEwen J.G."/>
            <person name="Nino-Vega G."/>
            <person name="Puccia R."/>
            <person name="San-Blas G."/>
            <person name="Soares C.M."/>
            <person name="Birren B.W."/>
            <person name="Cuomo C.A."/>
        </authorList>
    </citation>
    <scope>NUCLEOTIDE SEQUENCE [LARGE SCALE GENOMIC DNA]</scope>
    <source>
        <strain evidence="3">ATCC MYA-826 / Pb01</strain>
    </source>
</reference>
<dbReference type="Proteomes" id="UP000002059">
    <property type="component" value="Partially assembled WGS sequence"/>
</dbReference>
<dbReference type="AlphaFoldDB" id="C1H040"/>
<name>C1H040_PARBA</name>
<dbReference type="GeneID" id="9097321"/>
<dbReference type="HOGENOM" id="CLU_158793_0_0_1"/>
<dbReference type="VEuPathDB" id="FungiDB:PAAG_04134"/>
<organism evidence="2 3">
    <name type="scientific">Paracoccidioides lutzii (strain ATCC MYA-826 / Pb01)</name>
    <name type="common">Paracoccidioides brasiliensis</name>
    <dbReference type="NCBI Taxonomy" id="502779"/>
    <lineage>
        <taxon>Eukaryota</taxon>
        <taxon>Fungi</taxon>
        <taxon>Dikarya</taxon>
        <taxon>Ascomycota</taxon>
        <taxon>Pezizomycotina</taxon>
        <taxon>Eurotiomycetes</taxon>
        <taxon>Eurotiomycetidae</taxon>
        <taxon>Onygenales</taxon>
        <taxon>Ajellomycetaceae</taxon>
        <taxon>Paracoccidioides</taxon>
    </lineage>
</organism>
<dbReference type="RefSeq" id="XP_002793862.2">
    <property type="nucleotide sequence ID" value="XM_002793816.2"/>
</dbReference>
<dbReference type="EMBL" id="KN294001">
    <property type="protein sequence ID" value="EEH33081.2"/>
    <property type="molecule type" value="Genomic_DNA"/>
</dbReference>
<feature type="compositionally biased region" description="Polar residues" evidence="1">
    <location>
        <begin position="1"/>
        <end position="14"/>
    </location>
</feature>
<gene>
    <name evidence="2" type="ORF">PAAG_04134</name>
</gene>
<proteinExistence type="predicted"/>
<accession>C1H040</accession>
<evidence type="ECO:0000313" key="2">
    <source>
        <dbReference type="EMBL" id="EEH33081.2"/>
    </source>
</evidence>
<dbReference type="eggNOG" id="ENOG502RQY1">
    <property type="taxonomic scope" value="Eukaryota"/>
</dbReference>
<keyword evidence="3" id="KW-1185">Reference proteome</keyword>
<feature type="region of interest" description="Disordered" evidence="1">
    <location>
        <begin position="1"/>
        <end position="91"/>
    </location>
</feature>
<sequence length="91" mass="9809">MALQPSQSSWTTPLYTADEDQQPNQAGGGERVKSCGGDTSDSEEDPVRSLFSDDDDDNAADLDSPDPEIVIGLDEAPSFKRQKGYGEERTA</sequence>
<evidence type="ECO:0000313" key="3">
    <source>
        <dbReference type="Proteomes" id="UP000002059"/>
    </source>
</evidence>
<dbReference type="KEGG" id="pbl:PAAG_04134"/>
<dbReference type="OrthoDB" id="10535405at2759"/>
<protein>
    <submittedName>
        <fullName evidence="2">Uncharacterized protein</fullName>
    </submittedName>
</protein>